<dbReference type="GO" id="GO:0006310">
    <property type="term" value="P:DNA recombination"/>
    <property type="evidence" value="ECO:0007669"/>
    <property type="project" value="UniProtKB-KW"/>
</dbReference>
<organism evidence="11 12">
    <name type="scientific">Paenibacillus rhizophilus</name>
    <dbReference type="NCBI Taxonomy" id="1850366"/>
    <lineage>
        <taxon>Bacteria</taxon>
        <taxon>Bacillati</taxon>
        <taxon>Bacillota</taxon>
        <taxon>Bacilli</taxon>
        <taxon>Bacillales</taxon>
        <taxon>Paenibacillaceae</taxon>
        <taxon>Paenibacillus</taxon>
    </lineage>
</organism>
<proteinExistence type="inferred from homology"/>
<dbReference type="Pfam" id="PF01385">
    <property type="entry name" value="OrfB_IS605"/>
    <property type="match status" value="1"/>
</dbReference>
<feature type="domain" description="Cas12f1-like TNB" evidence="9">
    <location>
        <begin position="293"/>
        <end position="361"/>
    </location>
</feature>
<keyword evidence="3" id="KW-0815">Transposition</keyword>
<evidence type="ECO:0000313" key="12">
    <source>
        <dbReference type="Proteomes" id="UP000282529"/>
    </source>
</evidence>
<reference evidence="11 12" key="1">
    <citation type="submission" date="2018-11" db="EMBL/GenBank/DDBJ databases">
        <title>Genome sequence of strain 7197.</title>
        <authorList>
            <person name="Gao J."/>
            <person name="Sun J."/>
        </authorList>
    </citation>
    <scope>NUCLEOTIDE SEQUENCE [LARGE SCALE GENOMIC DNA]</scope>
    <source>
        <strain evidence="11 12">7197</strain>
    </source>
</reference>
<keyword evidence="7" id="KW-0233">DNA recombination</keyword>
<evidence type="ECO:0000256" key="2">
    <source>
        <dbReference type="ARBA" id="ARBA00011044"/>
    </source>
</evidence>
<keyword evidence="4" id="KW-0479">Metal-binding</keyword>
<dbReference type="NCBIfam" id="TIGR01766">
    <property type="entry name" value="IS200/IS605 family accessory protein TnpB-like domain"/>
    <property type="match status" value="1"/>
</dbReference>
<evidence type="ECO:0000259" key="10">
    <source>
        <dbReference type="Pfam" id="PF12323"/>
    </source>
</evidence>
<dbReference type="PANTHER" id="PTHR30405">
    <property type="entry name" value="TRANSPOSASE"/>
    <property type="match status" value="1"/>
</dbReference>
<evidence type="ECO:0000256" key="7">
    <source>
        <dbReference type="ARBA" id="ARBA00023172"/>
    </source>
</evidence>
<dbReference type="InterPro" id="IPR053522">
    <property type="entry name" value="RNA-guided_endonuclease_TnpB"/>
</dbReference>
<dbReference type="InterPro" id="IPR010095">
    <property type="entry name" value="Cas12f1-like_TNB"/>
</dbReference>
<feature type="domain" description="Probable transposase IS891/IS1136/IS1341" evidence="8">
    <location>
        <begin position="171"/>
        <end position="280"/>
    </location>
</feature>
<keyword evidence="5" id="KW-0862">Zinc</keyword>
<accession>A0A3N9PAK9</accession>
<dbReference type="PANTHER" id="PTHR30405:SF25">
    <property type="entry name" value="RNA-GUIDED DNA ENDONUCLEASE INSQ-RELATED"/>
    <property type="match status" value="1"/>
</dbReference>
<feature type="domain" description="Transposase putative helix-turn-helix" evidence="10">
    <location>
        <begin position="1"/>
        <end position="48"/>
    </location>
</feature>
<dbReference type="NCBIfam" id="NF038281">
    <property type="entry name" value="IS200_TnpB"/>
    <property type="match status" value="1"/>
</dbReference>
<comment type="similarity">
    <text evidence="2">In the N-terminal section; belongs to the transposase 2 family.</text>
</comment>
<dbReference type="InterPro" id="IPR021027">
    <property type="entry name" value="Transposase_put_HTH"/>
</dbReference>
<protein>
    <submittedName>
        <fullName evidence="11">Transposase</fullName>
    </submittedName>
</protein>
<evidence type="ECO:0000256" key="3">
    <source>
        <dbReference type="ARBA" id="ARBA00022578"/>
    </source>
</evidence>
<dbReference type="Proteomes" id="UP000282529">
    <property type="component" value="Unassembled WGS sequence"/>
</dbReference>
<dbReference type="NCBIfam" id="NF040570">
    <property type="entry name" value="guided_TnpB"/>
    <property type="match status" value="1"/>
</dbReference>
<evidence type="ECO:0000256" key="4">
    <source>
        <dbReference type="ARBA" id="ARBA00022723"/>
    </source>
</evidence>
<name>A0A3N9PAK9_9BACL</name>
<evidence type="ECO:0000256" key="1">
    <source>
        <dbReference type="ARBA" id="ARBA00008761"/>
    </source>
</evidence>
<sequence>MLIKKAYKFRIYPTPKQVSVINKTIGCSRFVYNRFLARWRDAFQKTGKGLTYNSSSAELTGLKQELAWLGEVDSTALQSALKHLADAYKRYFEKQNDAPCFKSKKNPVQSYTTQIQRKSQSPEVSIAGSRIKLPKLGWVKFAKSREVIGRIMHATIRRNPSGKYFVSVLAETEVQALPPVHSEVGIDVGLKDFAVLSSGEVFGNPKFFRTLENKLAKAQRKLSRRMKGGSNWNKQRIKVARIYEDISNARKDYLDKVSTHIVKNHDRIAIEDLPVRNLLTNKKLSNAISEASWSLFRKMLEYKCAWYGRVLVTVGRTFASSQLCSCCGYWNQEVKNLNVRKWTCPSCGTGHDRDLNASLNILAEGRRLLEV</sequence>
<evidence type="ECO:0000256" key="6">
    <source>
        <dbReference type="ARBA" id="ARBA00023125"/>
    </source>
</evidence>
<gene>
    <name evidence="11" type="ORF">EH198_05645</name>
</gene>
<comment type="caution">
    <text evidence="11">The sequence shown here is derived from an EMBL/GenBank/DDBJ whole genome shotgun (WGS) entry which is preliminary data.</text>
</comment>
<dbReference type="Pfam" id="PF12323">
    <property type="entry name" value="HTH_OrfB_IS605"/>
    <property type="match status" value="1"/>
</dbReference>
<evidence type="ECO:0000256" key="5">
    <source>
        <dbReference type="ARBA" id="ARBA00022833"/>
    </source>
</evidence>
<dbReference type="InterPro" id="IPR001959">
    <property type="entry name" value="Transposase"/>
</dbReference>
<keyword evidence="6" id="KW-0238">DNA-binding</keyword>
<dbReference type="GO" id="GO:0046872">
    <property type="term" value="F:metal ion binding"/>
    <property type="evidence" value="ECO:0007669"/>
    <property type="project" value="UniProtKB-KW"/>
</dbReference>
<evidence type="ECO:0000259" key="8">
    <source>
        <dbReference type="Pfam" id="PF01385"/>
    </source>
</evidence>
<evidence type="ECO:0000313" key="11">
    <source>
        <dbReference type="EMBL" id="RQW12540.1"/>
    </source>
</evidence>
<dbReference type="GO" id="GO:0003677">
    <property type="term" value="F:DNA binding"/>
    <property type="evidence" value="ECO:0007669"/>
    <property type="project" value="UniProtKB-KW"/>
</dbReference>
<dbReference type="AlphaFoldDB" id="A0A3N9PAK9"/>
<dbReference type="InterPro" id="IPR051399">
    <property type="entry name" value="RNA-guided_DNA_endo/Transpos"/>
</dbReference>
<dbReference type="OrthoDB" id="56768at2"/>
<evidence type="ECO:0000259" key="9">
    <source>
        <dbReference type="Pfam" id="PF07282"/>
    </source>
</evidence>
<comment type="similarity">
    <text evidence="1">In the C-terminal section; belongs to the transposase 35 family.</text>
</comment>
<dbReference type="EMBL" id="RQPI01000002">
    <property type="protein sequence ID" value="RQW12540.1"/>
    <property type="molecule type" value="Genomic_DNA"/>
</dbReference>
<keyword evidence="12" id="KW-1185">Reference proteome</keyword>
<dbReference type="RefSeq" id="WP_124694575.1">
    <property type="nucleotide sequence ID" value="NZ_JBHUFE010000008.1"/>
</dbReference>
<dbReference type="Pfam" id="PF07282">
    <property type="entry name" value="Cas12f1-like_TNB"/>
    <property type="match status" value="1"/>
</dbReference>
<dbReference type="GO" id="GO:0032196">
    <property type="term" value="P:transposition"/>
    <property type="evidence" value="ECO:0007669"/>
    <property type="project" value="UniProtKB-KW"/>
</dbReference>